<accession>A0A1M6HFB4</accession>
<dbReference type="Pfam" id="PF18884">
    <property type="entry name" value="TSP3_bac"/>
    <property type="match status" value="4"/>
</dbReference>
<gene>
    <name evidence="6" type="ORF">SAMN04488513_10331</name>
</gene>
<organism evidence="6 7">
    <name type="scientific">Pseudozobellia thermophila</name>
    <dbReference type="NCBI Taxonomy" id="192903"/>
    <lineage>
        <taxon>Bacteria</taxon>
        <taxon>Pseudomonadati</taxon>
        <taxon>Bacteroidota</taxon>
        <taxon>Flavobacteriia</taxon>
        <taxon>Flavobacteriales</taxon>
        <taxon>Flavobacteriaceae</taxon>
        <taxon>Pseudozobellia</taxon>
    </lineage>
</organism>
<feature type="region of interest" description="Disordered" evidence="5">
    <location>
        <begin position="111"/>
        <end position="151"/>
    </location>
</feature>
<reference evidence="7" key="1">
    <citation type="submission" date="2016-11" db="EMBL/GenBank/DDBJ databases">
        <authorList>
            <person name="Varghese N."/>
            <person name="Submissions S."/>
        </authorList>
    </citation>
    <scope>NUCLEOTIDE SEQUENCE [LARGE SCALE GENOMIC DNA]</scope>
    <source>
        <strain evidence="7">DSM 19858</strain>
    </source>
</reference>
<keyword evidence="3" id="KW-0732">Signal</keyword>
<dbReference type="STRING" id="192903.SAMN04488513_10331"/>
<dbReference type="InterPro" id="IPR036280">
    <property type="entry name" value="Multihaem_cyt_sf"/>
</dbReference>
<keyword evidence="4" id="KW-0106">Calcium</keyword>
<evidence type="ECO:0000256" key="3">
    <source>
        <dbReference type="ARBA" id="ARBA00022729"/>
    </source>
</evidence>
<keyword evidence="7" id="KW-1185">Reference proteome</keyword>
<name>A0A1M6HFB4_9FLAO</name>
<protein>
    <recommendedName>
        <fullName evidence="8">Cytochrome c domain-containing protein</fullName>
    </recommendedName>
</protein>
<dbReference type="EMBL" id="FQYU01000003">
    <property type="protein sequence ID" value="SHJ20877.1"/>
    <property type="molecule type" value="Genomic_DNA"/>
</dbReference>
<evidence type="ECO:0000256" key="5">
    <source>
        <dbReference type="SAM" id="MobiDB-lite"/>
    </source>
</evidence>
<evidence type="ECO:0000313" key="7">
    <source>
        <dbReference type="Proteomes" id="UP000184543"/>
    </source>
</evidence>
<dbReference type="OrthoDB" id="338827at2"/>
<dbReference type="InterPro" id="IPR059100">
    <property type="entry name" value="TSP3_bac"/>
</dbReference>
<evidence type="ECO:0000256" key="2">
    <source>
        <dbReference type="ARBA" id="ARBA00022525"/>
    </source>
</evidence>
<evidence type="ECO:0000256" key="4">
    <source>
        <dbReference type="ARBA" id="ARBA00022837"/>
    </source>
</evidence>
<comment type="subcellular location">
    <subcellularLocation>
        <location evidence="1">Secreted</location>
    </subcellularLocation>
</comment>
<dbReference type="Proteomes" id="UP000184543">
    <property type="component" value="Unassembled WGS sequence"/>
</dbReference>
<evidence type="ECO:0008006" key="8">
    <source>
        <dbReference type="Google" id="ProtNLM"/>
    </source>
</evidence>
<proteinExistence type="predicted"/>
<feature type="compositionally biased region" description="Acidic residues" evidence="5">
    <location>
        <begin position="54"/>
        <end position="67"/>
    </location>
</feature>
<evidence type="ECO:0000313" key="6">
    <source>
        <dbReference type="EMBL" id="SHJ20877.1"/>
    </source>
</evidence>
<feature type="compositionally biased region" description="Basic and acidic residues" evidence="5">
    <location>
        <begin position="139"/>
        <end position="151"/>
    </location>
</feature>
<sequence length="493" mass="54428">MLHFSKSAYGPNREGRSLSRSFVARRFLSILSVVAVLVFFACKSDDGGAASADIDTDGDGISDEQEVLDGTNKNNPCDPKPSSGYTGFDANNSIWLGADCDTDGITNAQELADNTDPFVNESKDSDGDGIPDFEEEANGSDKNDPCDPVHDGDYDGYNAQNNTWANADCDADGMTNGEEVAANTNPYVDDTVYAVAEFLPKLSDLQLFKGDLADLETHVTTHEYSLSTPLYTDYAHKFRTISLPEGGQMTYNDDGLLQFPDGTVITKTFYYLNDERNPAVGKKLIETRVLIKNEGTWSMGNYLWNDEQTEATLSNSAPTVTVNWVDQLGVERTTNYQVPFTINCTQCHNINNVTMPIGPKARNLNFVYNGKNQLQYFIDKGLLAGVPELSQVERLPDWSDTSFSLEGRARAYMDVNCAHCHQPGGYHDANVTGRPDMRYETPLAESLMVDFKEDIKTRVNTSPAYGPSMPLIGITELHTEGIDLIHQYMDTLD</sequence>
<dbReference type="SUPFAM" id="SSF48695">
    <property type="entry name" value="Multiheme cytochromes"/>
    <property type="match status" value="1"/>
</dbReference>
<keyword evidence="2" id="KW-0964">Secreted</keyword>
<feature type="region of interest" description="Disordered" evidence="5">
    <location>
        <begin position="51"/>
        <end position="84"/>
    </location>
</feature>
<feature type="compositionally biased region" description="Acidic residues" evidence="5">
    <location>
        <begin position="127"/>
        <end position="138"/>
    </location>
</feature>
<dbReference type="AlphaFoldDB" id="A0A1M6HFB4"/>
<dbReference type="RefSeq" id="WP_094766674.1">
    <property type="nucleotide sequence ID" value="NZ_FQYU01000003.1"/>
</dbReference>
<evidence type="ECO:0000256" key="1">
    <source>
        <dbReference type="ARBA" id="ARBA00004613"/>
    </source>
</evidence>